<gene>
    <name evidence="1" type="ORF">ACFO60_04730</name>
</gene>
<keyword evidence="2" id="KW-1185">Reference proteome</keyword>
<reference evidence="2" key="1">
    <citation type="journal article" date="2019" name="Int. J. Syst. Evol. Microbiol.">
        <title>The Global Catalogue of Microorganisms (GCM) 10K type strain sequencing project: providing services to taxonomists for standard genome sequencing and annotation.</title>
        <authorList>
            <consortium name="The Broad Institute Genomics Platform"/>
            <consortium name="The Broad Institute Genome Sequencing Center for Infectious Disease"/>
            <person name="Wu L."/>
            <person name="Ma J."/>
        </authorList>
    </citation>
    <scope>NUCLEOTIDE SEQUENCE [LARGE SCALE GENOMIC DNA]</scope>
    <source>
        <strain evidence="2">CGMCC 4.7132</strain>
    </source>
</reference>
<proteinExistence type="predicted"/>
<protein>
    <submittedName>
        <fullName evidence="1">DUF6230 family protein</fullName>
    </submittedName>
</protein>
<name>A0ABV9CC19_9ACTN</name>
<comment type="caution">
    <text evidence="1">The sequence shown here is derived from an EMBL/GenBank/DDBJ whole genome shotgun (WGS) entry which is preliminary data.</text>
</comment>
<accession>A0ABV9CC19</accession>
<sequence length="198" mass="21130">MREQGRVRWRRFGLVFIPSMAAAALLVGATVQGAVGASFVVAGTPIKASADLIKAYGDEEFGGFVETRDGQKIPVYIIANRRVETFNLCQSYLLRTPIGPVTVRTTAGANGKPVVAKQQVIKTTMLSGDLTYTNIELGRDASTLDTVPGVSGPPGTPGVQATKVVSRNSRQVFLALSAARLELPDVTLRILLGDHECF</sequence>
<evidence type="ECO:0000313" key="2">
    <source>
        <dbReference type="Proteomes" id="UP001596004"/>
    </source>
</evidence>
<dbReference type="Pfam" id="PF19741">
    <property type="entry name" value="DUF6230"/>
    <property type="match status" value="1"/>
</dbReference>
<organism evidence="1 2">
    <name type="scientific">Sphaerisporangium dianthi</name>
    <dbReference type="NCBI Taxonomy" id="1436120"/>
    <lineage>
        <taxon>Bacteria</taxon>
        <taxon>Bacillati</taxon>
        <taxon>Actinomycetota</taxon>
        <taxon>Actinomycetes</taxon>
        <taxon>Streptosporangiales</taxon>
        <taxon>Streptosporangiaceae</taxon>
        <taxon>Sphaerisporangium</taxon>
    </lineage>
</organism>
<dbReference type="Proteomes" id="UP001596004">
    <property type="component" value="Unassembled WGS sequence"/>
</dbReference>
<evidence type="ECO:0000313" key="1">
    <source>
        <dbReference type="EMBL" id="MFC4530059.1"/>
    </source>
</evidence>
<dbReference type="RefSeq" id="WP_380837372.1">
    <property type="nucleotide sequence ID" value="NZ_JBHSFP010000002.1"/>
</dbReference>
<dbReference type="EMBL" id="JBHSFP010000002">
    <property type="protein sequence ID" value="MFC4530059.1"/>
    <property type="molecule type" value="Genomic_DNA"/>
</dbReference>
<dbReference type="InterPro" id="IPR046198">
    <property type="entry name" value="DUF6230"/>
</dbReference>